<dbReference type="Proteomes" id="UP000053268">
    <property type="component" value="Unassembled WGS sequence"/>
</dbReference>
<dbReference type="SUPFAM" id="SSF56219">
    <property type="entry name" value="DNase I-like"/>
    <property type="match status" value="1"/>
</dbReference>
<feature type="binding site" evidence="12">
    <location>
        <position position="538"/>
    </location>
    <ligand>
        <name>Mg(2+)</name>
        <dbReference type="ChEBI" id="CHEBI:18420"/>
        <label>1</label>
    </ligand>
</feature>
<proteinExistence type="inferred from homology"/>
<gene>
    <name evidence="17" type="ORF">RR46_05264</name>
</gene>
<feature type="compositionally biased region" description="Basic and acidic residues" evidence="15">
    <location>
        <begin position="347"/>
        <end position="359"/>
    </location>
</feature>
<dbReference type="PROSITE" id="PS51435">
    <property type="entry name" value="AP_NUCLEASE_F1_4"/>
    <property type="match status" value="1"/>
</dbReference>
<dbReference type="GO" id="GO:0006284">
    <property type="term" value="P:base-excision repair"/>
    <property type="evidence" value="ECO:0007669"/>
    <property type="project" value="TreeGrafter"/>
</dbReference>
<dbReference type="InterPro" id="IPR004808">
    <property type="entry name" value="AP_endonuc_1"/>
</dbReference>
<feature type="binding site" evidence="12">
    <location>
        <position position="396"/>
    </location>
    <ligand>
        <name>Mg(2+)</name>
        <dbReference type="ChEBI" id="CHEBI:18420"/>
        <label>1</label>
    </ligand>
</feature>
<feature type="binding site" evidence="12">
    <location>
        <position position="536"/>
    </location>
    <ligand>
        <name>Mg(2+)</name>
        <dbReference type="ChEBI" id="CHEBI:18420"/>
        <label>1</label>
    </ligand>
</feature>
<dbReference type="Pfam" id="PF03372">
    <property type="entry name" value="Exo_endo_phos"/>
    <property type="match status" value="1"/>
</dbReference>
<comment type="catalytic activity">
    <reaction evidence="1">
        <text>Exonucleolytic cleavage in the 3'- to 5'-direction to yield nucleoside 5'-phosphates.</text>
        <dbReference type="EC" id="3.1.11.2"/>
    </reaction>
</comment>
<evidence type="ECO:0000256" key="2">
    <source>
        <dbReference type="ARBA" id="ARBA00001936"/>
    </source>
</evidence>
<evidence type="ECO:0000256" key="8">
    <source>
        <dbReference type="ARBA" id="ARBA00022842"/>
    </source>
</evidence>
<dbReference type="GO" id="GO:0008081">
    <property type="term" value="F:phosphoric diester hydrolase activity"/>
    <property type="evidence" value="ECO:0007669"/>
    <property type="project" value="TreeGrafter"/>
</dbReference>
<evidence type="ECO:0000256" key="7">
    <source>
        <dbReference type="ARBA" id="ARBA00022801"/>
    </source>
</evidence>
<evidence type="ECO:0000256" key="14">
    <source>
        <dbReference type="RuleBase" id="RU362131"/>
    </source>
</evidence>
<dbReference type="AlphaFoldDB" id="A0A194Q6J6"/>
<organism evidence="17 18">
    <name type="scientific">Papilio xuthus</name>
    <name type="common">Asian swallowtail butterfly</name>
    <dbReference type="NCBI Taxonomy" id="66420"/>
    <lineage>
        <taxon>Eukaryota</taxon>
        <taxon>Metazoa</taxon>
        <taxon>Ecdysozoa</taxon>
        <taxon>Arthropoda</taxon>
        <taxon>Hexapoda</taxon>
        <taxon>Insecta</taxon>
        <taxon>Pterygota</taxon>
        <taxon>Neoptera</taxon>
        <taxon>Endopterygota</taxon>
        <taxon>Lepidoptera</taxon>
        <taxon>Glossata</taxon>
        <taxon>Ditrysia</taxon>
        <taxon>Papilionoidea</taxon>
        <taxon>Papilionidae</taxon>
        <taxon>Papilioninae</taxon>
        <taxon>Papilio</taxon>
    </lineage>
</organism>
<comment type="cofactor">
    <cofactor evidence="12 14">
        <name>Mg(2+)</name>
        <dbReference type="ChEBI" id="CHEBI:18420"/>
    </cofactor>
    <cofactor evidence="12 14">
        <name>Mn(2+)</name>
        <dbReference type="ChEBI" id="CHEBI:29035"/>
    </cofactor>
    <text evidence="12 14">Probably binds two magnesium or manganese ions per subunit.</text>
</comment>
<protein>
    <recommendedName>
        <fullName evidence="14">DNA-(apurinic or apyrimidinic site) endonuclease</fullName>
        <ecNumber evidence="14">3.1.-.-</ecNumber>
    </recommendedName>
</protein>
<evidence type="ECO:0000256" key="3">
    <source>
        <dbReference type="ARBA" id="ARBA00004123"/>
    </source>
</evidence>
<keyword evidence="5 12" id="KW-0479">Metal-binding</keyword>
<comment type="similarity">
    <text evidence="4 14">Belongs to the DNA repair enzymes AP/ExoA family.</text>
</comment>
<reference evidence="17 18" key="1">
    <citation type="journal article" date="2015" name="Nat. Commun.">
        <title>Outbred genome sequencing and CRISPR/Cas9 gene editing in butterflies.</title>
        <authorList>
            <person name="Li X."/>
            <person name="Fan D."/>
            <person name="Zhang W."/>
            <person name="Liu G."/>
            <person name="Zhang L."/>
            <person name="Zhao L."/>
            <person name="Fang X."/>
            <person name="Chen L."/>
            <person name="Dong Y."/>
            <person name="Chen Y."/>
            <person name="Ding Y."/>
            <person name="Zhao R."/>
            <person name="Feng M."/>
            <person name="Zhu Y."/>
            <person name="Feng Y."/>
            <person name="Jiang X."/>
            <person name="Zhu D."/>
            <person name="Xiang H."/>
            <person name="Feng X."/>
            <person name="Li S."/>
            <person name="Wang J."/>
            <person name="Zhang G."/>
            <person name="Kronforst M.R."/>
            <person name="Wang W."/>
        </authorList>
    </citation>
    <scope>NUCLEOTIDE SEQUENCE [LARGE SCALE GENOMIC DNA]</scope>
    <source>
        <strain evidence="17">Ya'a_city_454_Px</strain>
        <tissue evidence="17">Whole body</tissue>
    </source>
</reference>
<feature type="binding site" evidence="12">
    <location>
        <position position="424"/>
    </location>
    <ligand>
        <name>Mg(2+)</name>
        <dbReference type="ChEBI" id="CHEBI:18420"/>
        <label>1</label>
    </ligand>
</feature>
<evidence type="ECO:0000313" key="17">
    <source>
        <dbReference type="EMBL" id="KPJ00999.1"/>
    </source>
</evidence>
<dbReference type="NCBIfam" id="TIGR00195">
    <property type="entry name" value="exoDNase_III"/>
    <property type="match status" value="1"/>
</dbReference>
<keyword evidence="6 14" id="KW-0227">DNA damage</keyword>
<dbReference type="NCBIfam" id="TIGR00633">
    <property type="entry name" value="xth"/>
    <property type="match status" value="1"/>
</dbReference>
<feature type="binding site" evidence="12">
    <location>
        <position position="634"/>
    </location>
    <ligand>
        <name>Mg(2+)</name>
        <dbReference type="ChEBI" id="CHEBI:18420"/>
        <label>1</label>
    </ligand>
</feature>
<evidence type="ECO:0000256" key="1">
    <source>
        <dbReference type="ARBA" id="ARBA00000493"/>
    </source>
</evidence>
<feature type="domain" description="Endonuclease/exonuclease/phosphatase" evidence="16">
    <location>
        <begin position="394"/>
        <end position="634"/>
    </location>
</feature>
<dbReference type="PANTHER" id="PTHR22748:SF6">
    <property type="entry name" value="DNA-(APURINIC OR APYRIMIDINIC SITE) ENDONUCLEASE"/>
    <property type="match status" value="1"/>
</dbReference>
<sequence>MAPRSAKGKKAADVKVAESAPAKKGRKGKQVAEPEPTEAEEVKTTVVEKKTKRGKKAKDEEIINGDNEEVCPPAKKSKKKISEDKAEEQSNGDNSSPEEEPNLDEQNEGGDDESETNGHTEEAKPAGGRGRKKQTKKETVPENKPKETGRGRKNAKQEVQEDVAKNSEVVEEKPKPSGRGRGKKAQAKPSNDLEEEDKAESVEEEVKPEPPATKGKKKQNKGSKEKIETDAAMSDQEKEEEDIVEEEPKKKETKSRKNQGKKAQPKEQEDKEEDIVEDTQTTKKRRGAKKDDKSKDSKEEEEVEEKAPEVKPAKGKRGAKNAAAKAAEAEQDIQDTGESNNKRRRKAADDKAGAEDSKKKAPAKNKTATKYEDIDFSSDSKTSQGKDWNFKISSWNVDGIRAWMDKGGLEYIQYEKPDILCLQEIKCSKEKLPEPIKNVPGYHAYWLCSEQDGYAGVGIYTTKLAMNVQYGLQDEELDSEGRIITAEYEQFYLICTYVPNAGRKLVTLPKRLKWNEEFRKHVKSLDKKKPVIICGDMNVSHNEIDLANPKTNRKNAGFTEEERTGMTELLGDGFVDTYRLLYPDKTSAYTFWTYMFNCRAKNVGWRLDYFIVSERLVTSVCDSIIRDSVYGSDHCPVTLLLHLSSADKPKE</sequence>
<evidence type="ECO:0000256" key="4">
    <source>
        <dbReference type="ARBA" id="ARBA00007092"/>
    </source>
</evidence>
<evidence type="ECO:0000256" key="10">
    <source>
        <dbReference type="ARBA" id="ARBA00023242"/>
    </source>
</evidence>
<feature type="compositionally biased region" description="Basic residues" evidence="15">
    <location>
        <begin position="176"/>
        <end position="186"/>
    </location>
</feature>
<dbReference type="GO" id="GO:0003906">
    <property type="term" value="F:DNA-(apurinic or apyrimidinic site) endonuclease activity"/>
    <property type="evidence" value="ECO:0007669"/>
    <property type="project" value="TreeGrafter"/>
</dbReference>
<feature type="site" description="Interaction with DNA substrate" evidence="13">
    <location>
        <position position="634"/>
    </location>
</feature>
<feature type="active site" evidence="11">
    <location>
        <position position="497"/>
    </location>
</feature>
<dbReference type="PROSITE" id="PS00726">
    <property type="entry name" value="AP_NUCLEASE_F1_1"/>
    <property type="match status" value="1"/>
</dbReference>
<feature type="compositionally biased region" description="Basic and acidic residues" evidence="15">
    <location>
        <begin position="136"/>
        <end position="175"/>
    </location>
</feature>
<feature type="active site" description="Proton acceptor" evidence="11">
    <location>
        <position position="634"/>
    </location>
</feature>
<feature type="compositionally biased region" description="Basic residues" evidence="15">
    <location>
        <begin position="251"/>
        <end position="260"/>
    </location>
</feature>
<feature type="compositionally biased region" description="Basic and acidic residues" evidence="15">
    <location>
        <begin position="199"/>
        <end position="208"/>
    </location>
</feature>
<dbReference type="Gene3D" id="3.60.10.10">
    <property type="entry name" value="Endonuclease/exonuclease/phosphatase"/>
    <property type="match status" value="1"/>
</dbReference>
<evidence type="ECO:0000259" key="16">
    <source>
        <dbReference type="Pfam" id="PF03372"/>
    </source>
</evidence>
<keyword evidence="7" id="KW-0378">Hydrolase</keyword>
<keyword evidence="8 12" id="KW-0460">Magnesium</keyword>
<dbReference type="InterPro" id="IPR036691">
    <property type="entry name" value="Endo/exonu/phosph_ase_sf"/>
</dbReference>
<dbReference type="GO" id="GO:0046872">
    <property type="term" value="F:metal ion binding"/>
    <property type="evidence" value="ECO:0007669"/>
    <property type="project" value="UniProtKB-KW"/>
</dbReference>
<evidence type="ECO:0000256" key="12">
    <source>
        <dbReference type="PIRSR" id="PIRSR604808-2"/>
    </source>
</evidence>
<keyword evidence="12" id="KW-0464">Manganese</keyword>
<dbReference type="PANTHER" id="PTHR22748">
    <property type="entry name" value="AP ENDONUCLEASE"/>
    <property type="match status" value="1"/>
</dbReference>
<keyword evidence="9 14" id="KW-0234">DNA repair</keyword>
<dbReference type="EC" id="3.1.-.-" evidence="14"/>
<dbReference type="InterPro" id="IPR005135">
    <property type="entry name" value="Endo/exonuclease/phosphatase"/>
</dbReference>
<comment type="cofactor">
    <cofactor evidence="2">
        <name>Mn(2+)</name>
        <dbReference type="ChEBI" id="CHEBI:29035"/>
    </cofactor>
</comment>
<dbReference type="STRING" id="66420.A0A194Q6J6"/>
<feature type="active site" description="Proton donor/acceptor" evidence="11">
    <location>
        <position position="536"/>
    </location>
</feature>
<evidence type="ECO:0000256" key="9">
    <source>
        <dbReference type="ARBA" id="ARBA00023204"/>
    </source>
</evidence>
<evidence type="ECO:0000256" key="15">
    <source>
        <dbReference type="SAM" id="MobiDB-lite"/>
    </source>
</evidence>
<dbReference type="CDD" id="cd09087">
    <property type="entry name" value="Ape1-like_AP-endo"/>
    <property type="match status" value="1"/>
</dbReference>
<feature type="site" description="Important for catalytic activity" evidence="13">
    <location>
        <position position="608"/>
    </location>
</feature>
<keyword evidence="18" id="KW-1185">Reference proteome</keyword>
<dbReference type="EMBL" id="KQ459439">
    <property type="protein sequence ID" value="KPJ00999.1"/>
    <property type="molecule type" value="Genomic_DNA"/>
</dbReference>
<dbReference type="GO" id="GO:0008311">
    <property type="term" value="F:double-stranded DNA 3'-5' DNA exonuclease activity"/>
    <property type="evidence" value="ECO:0007669"/>
    <property type="project" value="UniProtKB-EC"/>
</dbReference>
<evidence type="ECO:0000256" key="11">
    <source>
        <dbReference type="PIRSR" id="PIRSR604808-1"/>
    </source>
</evidence>
<keyword evidence="10" id="KW-0539">Nucleus</keyword>
<evidence type="ECO:0000256" key="5">
    <source>
        <dbReference type="ARBA" id="ARBA00022723"/>
    </source>
</evidence>
<dbReference type="FunFam" id="3.60.10.10:FF:000009">
    <property type="entry name" value="DNA-(apurinic or apyrimidinic site) lyase"/>
    <property type="match status" value="1"/>
</dbReference>
<feature type="compositionally biased region" description="Basic and acidic residues" evidence="15">
    <location>
        <begin position="40"/>
        <end position="49"/>
    </location>
</feature>
<dbReference type="GO" id="GO:0005634">
    <property type="term" value="C:nucleus"/>
    <property type="evidence" value="ECO:0007669"/>
    <property type="project" value="UniProtKB-SubCell"/>
</dbReference>
<feature type="compositionally biased region" description="Basic and acidic residues" evidence="15">
    <location>
        <begin position="289"/>
        <end position="298"/>
    </location>
</feature>
<dbReference type="InterPro" id="IPR020847">
    <property type="entry name" value="AP_endonuclease_F1_BS"/>
</dbReference>
<evidence type="ECO:0000256" key="13">
    <source>
        <dbReference type="PIRSR" id="PIRSR604808-3"/>
    </source>
</evidence>
<feature type="site" description="Transition state stabilizer" evidence="13">
    <location>
        <position position="538"/>
    </location>
</feature>
<feature type="region of interest" description="Disordered" evidence="15">
    <location>
        <begin position="1"/>
        <end position="369"/>
    </location>
</feature>
<feature type="binding site" evidence="12">
    <location>
        <position position="633"/>
    </location>
    <ligand>
        <name>Mg(2+)</name>
        <dbReference type="ChEBI" id="CHEBI:18420"/>
        <label>1</label>
    </ligand>
</feature>
<evidence type="ECO:0000256" key="6">
    <source>
        <dbReference type="ARBA" id="ARBA00022763"/>
    </source>
</evidence>
<name>A0A194Q6J6_PAPXU</name>
<dbReference type="GO" id="GO:0003677">
    <property type="term" value="F:DNA binding"/>
    <property type="evidence" value="ECO:0007669"/>
    <property type="project" value="InterPro"/>
</dbReference>
<evidence type="ECO:0000313" key="18">
    <source>
        <dbReference type="Proteomes" id="UP000053268"/>
    </source>
</evidence>
<comment type="subcellular location">
    <subcellularLocation>
        <location evidence="3">Nucleus</location>
    </subcellularLocation>
</comment>
<feature type="compositionally biased region" description="Acidic residues" evidence="15">
    <location>
        <begin position="96"/>
        <end position="115"/>
    </location>
</feature>
<accession>A0A194Q6J6</accession>